<dbReference type="PATRIC" id="fig|251707.3.peg.96"/>
<gene>
    <name evidence="1" type="ORF">ALO52_00068</name>
</gene>
<dbReference type="Gene3D" id="3.40.1260.10">
    <property type="entry name" value="DsrEFH-like"/>
    <property type="match status" value="1"/>
</dbReference>
<dbReference type="GO" id="GO:1990228">
    <property type="term" value="C:sulfurtransferase complex"/>
    <property type="evidence" value="ECO:0007669"/>
    <property type="project" value="TreeGrafter"/>
</dbReference>
<reference evidence="1 2" key="1">
    <citation type="submission" date="2015-09" db="EMBL/GenBank/DDBJ databases">
        <title>Genome announcement of multiple Pseudomonas syringae strains.</title>
        <authorList>
            <person name="Thakur S."/>
            <person name="Wang P.W."/>
            <person name="Gong Y."/>
            <person name="Weir B.S."/>
            <person name="Guttman D.S."/>
        </authorList>
    </citation>
    <scope>NUCLEOTIDE SEQUENCE [LARGE SCALE GENOMIC DNA]</scope>
    <source>
        <strain evidence="1 2">ICMP3956</strain>
    </source>
</reference>
<evidence type="ECO:0000313" key="2">
    <source>
        <dbReference type="Proteomes" id="UP000050562"/>
    </source>
</evidence>
<dbReference type="EMBL" id="LJRC01000302">
    <property type="protein sequence ID" value="KPY29230.1"/>
    <property type="molecule type" value="Genomic_DNA"/>
</dbReference>
<dbReference type="GO" id="GO:0002143">
    <property type="term" value="P:tRNA wobble position uridine thiolation"/>
    <property type="evidence" value="ECO:0007669"/>
    <property type="project" value="InterPro"/>
</dbReference>
<evidence type="ECO:0000313" key="1">
    <source>
        <dbReference type="EMBL" id="KPY29230.1"/>
    </source>
</evidence>
<dbReference type="InterPro" id="IPR007215">
    <property type="entry name" value="Sulphur_relay_TusB/DsrH"/>
</dbReference>
<sequence>MSTLHVLSHSPFTDNRLDSCLRLLGDNDGILLCGDATYALTPSSPVSQKLQQTGSQSLFVLDEDLKARNLPLPAGIVSVDYAGFVELSIRFDKVNTWL</sequence>
<dbReference type="SUPFAM" id="SSF75169">
    <property type="entry name" value="DsrEFH-like"/>
    <property type="match status" value="1"/>
</dbReference>
<dbReference type="Pfam" id="PF04077">
    <property type="entry name" value="DsrH"/>
    <property type="match status" value="1"/>
</dbReference>
<dbReference type="PANTHER" id="PTHR37526">
    <property type="entry name" value="PROTEIN TUSB"/>
    <property type="match status" value="1"/>
</dbReference>
<proteinExistence type="predicted"/>
<dbReference type="AlphaFoldDB" id="A0A0P9XSJ2"/>
<protein>
    <submittedName>
        <fullName evidence="1">DsrH family protein</fullName>
    </submittedName>
</protein>
<dbReference type="Proteomes" id="UP000050562">
    <property type="component" value="Unassembled WGS sequence"/>
</dbReference>
<dbReference type="NCBIfam" id="TIGR03011">
    <property type="entry name" value="sulf_tusB_dsrH"/>
    <property type="match status" value="1"/>
</dbReference>
<comment type="caution">
    <text evidence="1">The sequence shown here is derived from an EMBL/GenBank/DDBJ whole genome shotgun (WGS) entry which is preliminary data.</text>
</comment>
<accession>A0A0P9XSJ2</accession>
<name>A0A0P9XSJ2_9PSED</name>
<dbReference type="InterPro" id="IPR027396">
    <property type="entry name" value="DsrEFH-like"/>
</dbReference>
<dbReference type="PANTHER" id="PTHR37526:SF1">
    <property type="entry name" value="PROTEIN TUSB"/>
    <property type="match status" value="1"/>
</dbReference>
<organism evidence="1 2">
    <name type="scientific">Pseudomonas syringae pv. primulae</name>
    <dbReference type="NCBI Taxonomy" id="251707"/>
    <lineage>
        <taxon>Bacteria</taxon>
        <taxon>Pseudomonadati</taxon>
        <taxon>Pseudomonadota</taxon>
        <taxon>Gammaproteobacteria</taxon>
        <taxon>Pseudomonadales</taxon>
        <taxon>Pseudomonadaceae</taxon>
        <taxon>Pseudomonas</taxon>
    </lineage>
</organism>
<dbReference type="RefSeq" id="WP_029244548.1">
    <property type="nucleotide sequence ID" value="NZ_LJRC01000302.1"/>
</dbReference>